<protein>
    <submittedName>
        <fullName evidence="2">Uncharacterized protein</fullName>
    </submittedName>
</protein>
<sequence>MTRTRLSIPAAFAFLLLVAGLAVSPARATTLLPAAAATPMAADADVIPVQHFHGHHRPHGHWRPHHHHRPHFQRHYWRPHHHHVRPHWRPHRHHHHGHHHHYGRRW</sequence>
<gene>
    <name evidence="2" type="ORF">GJ689_03505</name>
</gene>
<reference evidence="2 3" key="1">
    <citation type="submission" date="2019-11" db="EMBL/GenBank/DDBJ databases">
        <title>Whole-genome sequence of Rhodoplanes serenus DSM 18633, type strain.</title>
        <authorList>
            <person name="Kyndt J.A."/>
            <person name="Meyer T.E."/>
        </authorList>
    </citation>
    <scope>NUCLEOTIDE SEQUENCE [LARGE SCALE GENOMIC DNA]</scope>
    <source>
        <strain evidence="2 3">DSM 18633</strain>
    </source>
</reference>
<organism evidence="2 3">
    <name type="scientific">Rhodoplanes serenus</name>
    <dbReference type="NCBI Taxonomy" id="200615"/>
    <lineage>
        <taxon>Bacteria</taxon>
        <taxon>Pseudomonadati</taxon>
        <taxon>Pseudomonadota</taxon>
        <taxon>Alphaproteobacteria</taxon>
        <taxon>Hyphomicrobiales</taxon>
        <taxon>Nitrobacteraceae</taxon>
        <taxon>Rhodoplanes</taxon>
    </lineage>
</organism>
<dbReference type="AlphaFoldDB" id="A0A9X5AQN4"/>
<name>A0A9X5AQN4_9BRAD</name>
<accession>A0A9X5AQN4</accession>
<feature type="chain" id="PRO_5040949772" evidence="1">
    <location>
        <begin position="29"/>
        <end position="106"/>
    </location>
</feature>
<dbReference type="RefSeq" id="WP_155478578.1">
    <property type="nucleotide sequence ID" value="NZ_WNKV01000002.1"/>
</dbReference>
<dbReference type="Proteomes" id="UP000438991">
    <property type="component" value="Unassembled WGS sequence"/>
</dbReference>
<keyword evidence="1" id="KW-0732">Signal</keyword>
<feature type="signal peptide" evidence="1">
    <location>
        <begin position="1"/>
        <end position="28"/>
    </location>
</feature>
<evidence type="ECO:0000313" key="2">
    <source>
        <dbReference type="EMBL" id="MTW15271.1"/>
    </source>
</evidence>
<dbReference type="EMBL" id="WNKV01000002">
    <property type="protein sequence ID" value="MTW15271.1"/>
    <property type="molecule type" value="Genomic_DNA"/>
</dbReference>
<proteinExistence type="predicted"/>
<evidence type="ECO:0000256" key="1">
    <source>
        <dbReference type="SAM" id="SignalP"/>
    </source>
</evidence>
<comment type="caution">
    <text evidence="2">The sequence shown here is derived from an EMBL/GenBank/DDBJ whole genome shotgun (WGS) entry which is preliminary data.</text>
</comment>
<evidence type="ECO:0000313" key="3">
    <source>
        <dbReference type="Proteomes" id="UP000438991"/>
    </source>
</evidence>